<dbReference type="InterPro" id="IPR036770">
    <property type="entry name" value="Ankyrin_rpt-contain_sf"/>
</dbReference>
<reference evidence="4 5" key="1">
    <citation type="submission" date="2020-04" db="EMBL/GenBank/DDBJ databases">
        <authorList>
            <person name="Alioto T."/>
            <person name="Alioto T."/>
            <person name="Gomez Garrido J."/>
        </authorList>
    </citation>
    <scope>NUCLEOTIDE SEQUENCE [LARGE SCALE GENOMIC DNA]</scope>
</reference>
<protein>
    <submittedName>
        <fullName evidence="4">Uncharacterized protein</fullName>
    </submittedName>
</protein>
<evidence type="ECO:0000256" key="3">
    <source>
        <dbReference type="PROSITE-ProRule" id="PRU00023"/>
    </source>
</evidence>
<gene>
    <name evidence="4" type="ORF">CLODIP_2_CD09444</name>
</gene>
<evidence type="ECO:0000256" key="2">
    <source>
        <dbReference type="ARBA" id="ARBA00023043"/>
    </source>
</evidence>
<dbReference type="PANTHER" id="PTHR24123:SF33">
    <property type="entry name" value="PROTEIN HOS4"/>
    <property type="match status" value="1"/>
</dbReference>
<comment type="caution">
    <text evidence="4">The sequence shown here is derived from an EMBL/GenBank/DDBJ whole genome shotgun (WGS) entry which is preliminary data.</text>
</comment>
<evidence type="ECO:0000313" key="5">
    <source>
        <dbReference type="Proteomes" id="UP000494165"/>
    </source>
</evidence>
<sequence length="494" mass="55990">MLKRTKGADVNEKCSELRSTPLHYAAMNEARGDGLIDFFLEKGCDIDKINAHCNEAIDYVLRVGNFKLAMRMHKLSQERKFGAVTIGRILQSAVIKKSLDFAKFVYNNNRNEMSSEEPSSYLSILEDACHNGDLEMFKWLLEEVINVNQFEDTDWKNRILESIAWNRTNETSEIIQYLSSKFQFTADQQSEACRCAFLHKVLNHEIHDVFCAKNGEALFKEFADTKIKIRGQNLLQLCVSVNHLDAAKIVHGKDAELINETDEDGATILQLAAQFGSVEMCQWLIAQGQDLCALNEKTRANFLYYATQNSSNGGDIIKTFGQHFRGYVNQPDLHDHTLLHLSMLNDGKYRKFDSRVAEALLELGADLSVKRNGNNFLHFCIVNRMLDSAMFVDAKDRNMFTQRGEGGKTTLHIAADNFDKDICAWLVVSKGAHPRDLTVGGKTVLEATRSVEAKLFLLSLTTYQESYDFYRPARRLLKLATSVMATLQAEIAHR</sequence>
<dbReference type="Pfam" id="PF12796">
    <property type="entry name" value="Ank_2"/>
    <property type="match status" value="1"/>
</dbReference>
<dbReference type="Proteomes" id="UP000494165">
    <property type="component" value="Unassembled WGS sequence"/>
</dbReference>
<dbReference type="OrthoDB" id="6437551at2759"/>
<proteinExistence type="predicted"/>
<keyword evidence="1" id="KW-0677">Repeat</keyword>
<dbReference type="Gene3D" id="1.25.40.20">
    <property type="entry name" value="Ankyrin repeat-containing domain"/>
    <property type="match status" value="2"/>
</dbReference>
<dbReference type="Pfam" id="PF00023">
    <property type="entry name" value="Ank"/>
    <property type="match status" value="1"/>
</dbReference>
<dbReference type="PROSITE" id="PS50088">
    <property type="entry name" value="ANK_REPEAT"/>
    <property type="match status" value="2"/>
</dbReference>
<dbReference type="SUPFAM" id="SSF48403">
    <property type="entry name" value="Ankyrin repeat"/>
    <property type="match status" value="2"/>
</dbReference>
<organism evidence="4 5">
    <name type="scientific">Cloeon dipterum</name>
    <dbReference type="NCBI Taxonomy" id="197152"/>
    <lineage>
        <taxon>Eukaryota</taxon>
        <taxon>Metazoa</taxon>
        <taxon>Ecdysozoa</taxon>
        <taxon>Arthropoda</taxon>
        <taxon>Hexapoda</taxon>
        <taxon>Insecta</taxon>
        <taxon>Pterygota</taxon>
        <taxon>Palaeoptera</taxon>
        <taxon>Ephemeroptera</taxon>
        <taxon>Pisciforma</taxon>
        <taxon>Baetidae</taxon>
        <taxon>Cloeon</taxon>
    </lineage>
</organism>
<dbReference type="PROSITE" id="PS50297">
    <property type="entry name" value="ANK_REP_REGION"/>
    <property type="match status" value="1"/>
</dbReference>
<dbReference type="EMBL" id="CADEPI010000178">
    <property type="protein sequence ID" value="CAB3379140.1"/>
    <property type="molecule type" value="Genomic_DNA"/>
</dbReference>
<dbReference type="InterPro" id="IPR002110">
    <property type="entry name" value="Ankyrin_rpt"/>
</dbReference>
<keyword evidence="2 3" id="KW-0040">ANK repeat</keyword>
<feature type="repeat" description="ANK" evidence="3">
    <location>
        <begin position="17"/>
        <end position="51"/>
    </location>
</feature>
<dbReference type="SMART" id="SM00248">
    <property type="entry name" value="ANK"/>
    <property type="match status" value="6"/>
</dbReference>
<dbReference type="InterPro" id="IPR051165">
    <property type="entry name" value="Multifunctional_ANK_Repeat"/>
</dbReference>
<evidence type="ECO:0000256" key="1">
    <source>
        <dbReference type="ARBA" id="ARBA00022737"/>
    </source>
</evidence>
<accession>A0A8S1DEQ6</accession>
<dbReference type="AlphaFoldDB" id="A0A8S1DEQ6"/>
<name>A0A8S1DEQ6_9INSE</name>
<evidence type="ECO:0000313" key="4">
    <source>
        <dbReference type="EMBL" id="CAB3379140.1"/>
    </source>
</evidence>
<dbReference type="PANTHER" id="PTHR24123">
    <property type="entry name" value="ANKYRIN REPEAT-CONTAINING"/>
    <property type="match status" value="1"/>
</dbReference>
<keyword evidence="5" id="KW-1185">Reference proteome</keyword>
<feature type="repeat" description="ANK" evidence="3">
    <location>
        <begin position="264"/>
        <end position="296"/>
    </location>
</feature>